<dbReference type="HAMAP" id="MF_00984">
    <property type="entry name" value="SSB"/>
    <property type="match status" value="1"/>
</dbReference>
<dbReference type="GO" id="GO:0006260">
    <property type="term" value="P:DNA replication"/>
    <property type="evidence" value="ECO:0007669"/>
    <property type="project" value="InterPro"/>
</dbReference>
<dbReference type="InterPro" id="IPR011344">
    <property type="entry name" value="ssDNA-bd"/>
</dbReference>
<dbReference type="PIRSF" id="PIRSF002070">
    <property type="entry name" value="SSB"/>
    <property type="match status" value="1"/>
</dbReference>
<organism evidence="3">
    <name type="scientific">hydrothermal vent metagenome</name>
    <dbReference type="NCBI Taxonomy" id="652676"/>
    <lineage>
        <taxon>unclassified sequences</taxon>
        <taxon>metagenomes</taxon>
        <taxon>ecological metagenomes</taxon>
    </lineage>
</organism>
<dbReference type="NCBIfam" id="TIGR00621">
    <property type="entry name" value="ssb"/>
    <property type="match status" value="1"/>
</dbReference>
<evidence type="ECO:0000256" key="1">
    <source>
        <dbReference type="ARBA" id="ARBA00023125"/>
    </source>
</evidence>
<dbReference type="InterPro" id="IPR012340">
    <property type="entry name" value="NA-bd_OB-fold"/>
</dbReference>
<evidence type="ECO:0000313" key="3">
    <source>
        <dbReference type="EMBL" id="VAW34449.1"/>
    </source>
</evidence>
<gene>
    <name evidence="3" type="ORF">MNBD_DELTA04-1271</name>
</gene>
<name>A0A3B0VC87_9ZZZZ</name>
<dbReference type="AlphaFoldDB" id="A0A3B0VC87"/>
<proteinExistence type="inferred from homology"/>
<dbReference type="CDD" id="cd04496">
    <property type="entry name" value="SSB_OBF"/>
    <property type="match status" value="1"/>
</dbReference>
<dbReference type="SUPFAM" id="SSF50249">
    <property type="entry name" value="Nucleic acid-binding proteins"/>
    <property type="match status" value="1"/>
</dbReference>
<sequence length="139" mass="15693">MINKVILIGNLGADPEIRYTQSGTPVVNFRIATTERWKDKDGQQQEQTEWHNIVAWKRLAEICGEYLAKGSKVYIEGKLQTRKWQDQNGNDRYTTEIIAKDMKMLSPRGTTDNSNQGGGGDYQDLPPEPPHGTGEDVPF</sequence>
<dbReference type="Gene3D" id="2.40.50.140">
    <property type="entry name" value="Nucleic acid-binding proteins"/>
    <property type="match status" value="1"/>
</dbReference>
<reference evidence="3" key="1">
    <citation type="submission" date="2018-06" db="EMBL/GenBank/DDBJ databases">
        <authorList>
            <person name="Zhirakovskaya E."/>
        </authorList>
    </citation>
    <scope>NUCLEOTIDE SEQUENCE</scope>
</reference>
<evidence type="ECO:0000256" key="2">
    <source>
        <dbReference type="SAM" id="MobiDB-lite"/>
    </source>
</evidence>
<feature type="region of interest" description="Disordered" evidence="2">
    <location>
        <begin position="99"/>
        <end position="139"/>
    </location>
</feature>
<dbReference type="GO" id="GO:0009295">
    <property type="term" value="C:nucleoid"/>
    <property type="evidence" value="ECO:0007669"/>
    <property type="project" value="TreeGrafter"/>
</dbReference>
<dbReference type="PANTHER" id="PTHR10302:SF27">
    <property type="entry name" value="SINGLE-STRANDED DNA-BINDING PROTEIN"/>
    <property type="match status" value="1"/>
</dbReference>
<dbReference type="Pfam" id="PF00436">
    <property type="entry name" value="SSB"/>
    <property type="match status" value="1"/>
</dbReference>
<protein>
    <submittedName>
        <fullName evidence="3">Single-stranded DNA-binding protein</fullName>
    </submittedName>
</protein>
<dbReference type="PANTHER" id="PTHR10302">
    <property type="entry name" value="SINGLE-STRANDED DNA-BINDING PROTEIN"/>
    <property type="match status" value="1"/>
</dbReference>
<dbReference type="InterPro" id="IPR000424">
    <property type="entry name" value="Primosome_PriB/ssb"/>
</dbReference>
<keyword evidence="1 3" id="KW-0238">DNA-binding</keyword>
<dbReference type="EMBL" id="UOEY01000006">
    <property type="protein sequence ID" value="VAW34449.1"/>
    <property type="molecule type" value="Genomic_DNA"/>
</dbReference>
<accession>A0A3B0VC87</accession>
<dbReference type="GO" id="GO:0003697">
    <property type="term" value="F:single-stranded DNA binding"/>
    <property type="evidence" value="ECO:0007669"/>
    <property type="project" value="InterPro"/>
</dbReference>
<dbReference type="PROSITE" id="PS50935">
    <property type="entry name" value="SSB"/>
    <property type="match status" value="1"/>
</dbReference>